<proteinExistence type="predicted"/>
<keyword evidence="1" id="KW-0175">Coiled coil</keyword>
<sequence length="160" mass="18291">MKKLFLLLVLLISLYSCKTPQVTTQVITKDSTIVKEIPRIIEVPGSMVESPSINIDSLVSMIKAGISLESINQTLIKEDPETKLKVGLLIDQLGNLTAVCEQQERQIEIMEKEVQRWKSRYEQVTVEKKPSFWENLKKGINSFAIIILIIIAIVFFVFRR</sequence>
<feature type="coiled-coil region" evidence="1">
    <location>
        <begin position="93"/>
        <end position="127"/>
    </location>
</feature>
<name>A0A2Z4IPG4_9BACT</name>
<evidence type="ECO:0000313" key="5">
    <source>
        <dbReference type="Proteomes" id="UP000248688"/>
    </source>
</evidence>
<dbReference type="RefSeq" id="WP_112785819.1">
    <property type="nucleotide sequence ID" value="NZ_CP030041.1"/>
</dbReference>
<dbReference type="KEGG" id="est:DN752_21125"/>
<protein>
    <recommendedName>
        <fullName evidence="6">Lipoprotein</fullName>
    </recommendedName>
</protein>
<feature type="chain" id="PRO_5016289164" description="Lipoprotein" evidence="3">
    <location>
        <begin position="19"/>
        <end position="160"/>
    </location>
</feature>
<evidence type="ECO:0008006" key="6">
    <source>
        <dbReference type="Google" id="ProtNLM"/>
    </source>
</evidence>
<evidence type="ECO:0000256" key="3">
    <source>
        <dbReference type="SAM" id="SignalP"/>
    </source>
</evidence>
<keyword evidence="2" id="KW-0812">Transmembrane</keyword>
<dbReference type="Proteomes" id="UP000248688">
    <property type="component" value="Chromosome"/>
</dbReference>
<dbReference type="PROSITE" id="PS51257">
    <property type="entry name" value="PROKAR_LIPOPROTEIN"/>
    <property type="match status" value="1"/>
</dbReference>
<accession>A0A2Z4IPG4</accession>
<reference evidence="4 5" key="1">
    <citation type="submission" date="2018-06" db="EMBL/GenBank/DDBJ databases">
        <title>Echinicola strongylocentroti sp. nov., isolated from a sea urchin Strongylocentrotus intermedius.</title>
        <authorList>
            <person name="Bae S.S."/>
        </authorList>
    </citation>
    <scope>NUCLEOTIDE SEQUENCE [LARGE SCALE GENOMIC DNA]</scope>
    <source>
        <strain evidence="4 5">MEBiC08714</strain>
    </source>
</reference>
<keyword evidence="2" id="KW-1133">Transmembrane helix</keyword>
<feature type="signal peptide" evidence="3">
    <location>
        <begin position="1"/>
        <end position="18"/>
    </location>
</feature>
<gene>
    <name evidence="4" type="ORF">DN752_21125</name>
</gene>
<evidence type="ECO:0000313" key="4">
    <source>
        <dbReference type="EMBL" id="AWW32446.1"/>
    </source>
</evidence>
<dbReference type="OrthoDB" id="840320at2"/>
<organism evidence="4 5">
    <name type="scientific">Echinicola strongylocentroti</name>
    <dbReference type="NCBI Taxonomy" id="1795355"/>
    <lineage>
        <taxon>Bacteria</taxon>
        <taxon>Pseudomonadati</taxon>
        <taxon>Bacteroidota</taxon>
        <taxon>Cytophagia</taxon>
        <taxon>Cytophagales</taxon>
        <taxon>Cyclobacteriaceae</taxon>
        <taxon>Echinicola</taxon>
    </lineage>
</organism>
<evidence type="ECO:0000256" key="1">
    <source>
        <dbReference type="SAM" id="Coils"/>
    </source>
</evidence>
<dbReference type="AlphaFoldDB" id="A0A2Z4IPG4"/>
<keyword evidence="2" id="KW-0472">Membrane</keyword>
<keyword evidence="3" id="KW-0732">Signal</keyword>
<keyword evidence="5" id="KW-1185">Reference proteome</keyword>
<feature type="transmembrane region" description="Helical" evidence="2">
    <location>
        <begin position="139"/>
        <end position="158"/>
    </location>
</feature>
<dbReference type="EMBL" id="CP030041">
    <property type="protein sequence ID" value="AWW32446.1"/>
    <property type="molecule type" value="Genomic_DNA"/>
</dbReference>
<evidence type="ECO:0000256" key="2">
    <source>
        <dbReference type="SAM" id="Phobius"/>
    </source>
</evidence>